<evidence type="ECO:0000256" key="2">
    <source>
        <dbReference type="ARBA" id="ARBA00023125"/>
    </source>
</evidence>
<evidence type="ECO:0000256" key="3">
    <source>
        <dbReference type="ARBA" id="ARBA00023163"/>
    </source>
</evidence>
<evidence type="ECO:0000259" key="4">
    <source>
        <dbReference type="PROSITE" id="PS01124"/>
    </source>
</evidence>
<dbReference type="GO" id="GO:0000976">
    <property type="term" value="F:transcription cis-regulatory region binding"/>
    <property type="evidence" value="ECO:0007669"/>
    <property type="project" value="TreeGrafter"/>
</dbReference>
<dbReference type="GO" id="GO:0005829">
    <property type="term" value="C:cytosol"/>
    <property type="evidence" value="ECO:0007669"/>
    <property type="project" value="TreeGrafter"/>
</dbReference>
<dbReference type="SUPFAM" id="SSF46689">
    <property type="entry name" value="Homeodomain-like"/>
    <property type="match status" value="1"/>
</dbReference>
<dbReference type="GO" id="GO:0003700">
    <property type="term" value="F:DNA-binding transcription factor activity"/>
    <property type="evidence" value="ECO:0007669"/>
    <property type="project" value="InterPro"/>
</dbReference>
<sequence>MFEIGPDEKVYSVFKIGKIVDCLKAEGVPLHAALEDIRISEAELTSPQTRVSANQIFQSYRNALKLSQNPSFAFDAGSEFHVSTFGIYGLALLSGIDFRQTVAFGLQYYQLAAPLLAVTFEERNATAMWCITVLPFKSLDTELHNFIVELQFSALLCVHRDVMGSDFRLSQVQLTSQRPSSDARLAEKFGCEVLYDQPQNRLSYQAEWLDKKPVLGNSVTYAQVARICDQLLTEMKQNTGVAGRARQALLAKLESPPDADALAGELGLSTRTLRRRLQEENTSYRELIDDLREQTAIRYLRDTRLTVENIAFLLGFSDPAAFRYAFKRWTKTTPNEFRTSVRA</sequence>
<dbReference type="RefSeq" id="WP_183397415.1">
    <property type="nucleotide sequence ID" value="NZ_JACIDS010000001.1"/>
</dbReference>
<accession>A0A840AKU5</accession>
<dbReference type="Pfam" id="PF12833">
    <property type="entry name" value="HTH_18"/>
    <property type="match status" value="1"/>
</dbReference>
<proteinExistence type="predicted"/>
<evidence type="ECO:0000256" key="1">
    <source>
        <dbReference type="ARBA" id="ARBA00023015"/>
    </source>
</evidence>
<keyword evidence="1" id="KW-0805">Transcription regulation</keyword>
<keyword evidence="2 5" id="KW-0238">DNA-binding</keyword>
<reference evidence="5 6" key="1">
    <citation type="submission" date="2020-08" db="EMBL/GenBank/DDBJ databases">
        <title>Genomic Encyclopedia of Type Strains, Phase IV (KMG-IV): sequencing the most valuable type-strain genomes for metagenomic binning, comparative biology and taxonomic classification.</title>
        <authorList>
            <person name="Goeker M."/>
        </authorList>
    </citation>
    <scope>NUCLEOTIDE SEQUENCE [LARGE SCALE GENOMIC DNA]</scope>
    <source>
        <strain evidence="5 6">DSM 25966</strain>
    </source>
</reference>
<dbReference type="AlphaFoldDB" id="A0A840AKU5"/>
<dbReference type="InterPro" id="IPR032687">
    <property type="entry name" value="AraC-type_N"/>
</dbReference>
<dbReference type="Pfam" id="PF12625">
    <property type="entry name" value="Arabinose_bd"/>
    <property type="match status" value="1"/>
</dbReference>
<dbReference type="Proteomes" id="UP000553963">
    <property type="component" value="Unassembled WGS sequence"/>
</dbReference>
<dbReference type="PROSITE" id="PS01124">
    <property type="entry name" value="HTH_ARAC_FAMILY_2"/>
    <property type="match status" value="1"/>
</dbReference>
<dbReference type="PANTHER" id="PTHR47894">
    <property type="entry name" value="HTH-TYPE TRANSCRIPTIONAL REGULATOR GADX"/>
    <property type="match status" value="1"/>
</dbReference>
<organism evidence="5 6">
    <name type="scientific">Kaistia hirudinis</name>
    <dbReference type="NCBI Taxonomy" id="1293440"/>
    <lineage>
        <taxon>Bacteria</taxon>
        <taxon>Pseudomonadati</taxon>
        <taxon>Pseudomonadota</taxon>
        <taxon>Alphaproteobacteria</taxon>
        <taxon>Hyphomicrobiales</taxon>
        <taxon>Kaistiaceae</taxon>
        <taxon>Kaistia</taxon>
    </lineage>
</organism>
<keyword evidence="6" id="KW-1185">Reference proteome</keyword>
<evidence type="ECO:0000313" key="5">
    <source>
        <dbReference type="EMBL" id="MBB3929794.1"/>
    </source>
</evidence>
<dbReference type="SMART" id="SM00342">
    <property type="entry name" value="HTH_ARAC"/>
    <property type="match status" value="1"/>
</dbReference>
<dbReference type="PANTHER" id="PTHR47894:SF1">
    <property type="entry name" value="HTH-TYPE TRANSCRIPTIONAL REGULATOR VQSM"/>
    <property type="match status" value="1"/>
</dbReference>
<dbReference type="InterPro" id="IPR018060">
    <property type="entry name" value="HTH_AraC"/>
</dbReference>
<dbReference type="EMBL" id="JACIDS010000001">
    <property type="protein sequence ID" value="MBB3929794.1"/>
    <property type="molecule type" value="Genomic_DNA"/>
</dbReference>
<dbReference type="InterPro" id="IPR009057">
    <property type="entry name" value="Homeodomain-like_sf"/>
</dbReference>
<name>A0A840AKU5_9HYPH</name>
<dbReference type="Gene3D" id="1.10.10.60">
    <property type="entry name" value="Homeodomain-like"/>
    <property type="match status" value="1"/>
</dbReference>
<protein>
    <submittedName>
        <fullName evidence="5">AraC-like DNA-binding protein</fullName>
    </submittedName>
</protein>
<keyword evidence="3" id="KW-0804">Transcription</keyword>
<gene>
    <name evidence="5" type="ORF">GGR25_000813</name>
</gene>
<evidence type="ECO:0000313" key="6">
    <source>
        <dbReference type="Proteomes" id="UP000553963"/>
    </source>
</evidence>
<feature type="domain" description="HTH araC/xylS-type" evidence="4">
    <location>
        <begin position="243"/>
        <end position="340"/>
    </location>
</feature>
<comment type="caution">
    <text evidence="5">The sequence shown here is derived from an EMBL/GenBank/DDBJ whole genome shotgun (WGS) entry which is preliminary data.</text>
</comment>